<evidence type="ECO:0000313" key="1">
    <source>
        <dbReference type="EMBL" id="RYC83481.1"/>
    </source>
</evidence>
<accession>A0A4Q2V8E1</accession>
<comment type="caution">
    <text evidence="1">The sequence shown here is derived from an EMBL/GenBank/DDBJ whole genome shotgun (WGS) entry which is preliminary data.</text>
</comment>
<proteinExistence type="predicted"/>
<dbReference type="Proteomes" id="UP000290540">
    <property type="component" value="Unassembled WGS sequence"/>
</dbReference>
<dbReference type="EMBL" id="MQTW01000149">
    <property type="protein sequence ID" value="RYC83481.1"/>
    <property type="molecule type" value="Genomic_DNA"/>
</dbReference>
<dbReference type="AlphaFoldDB" id="A0A4Q2V8E1"/>
<reference evidence="1 2" key="1">
    <citation type="submission" date="2016-12" db="EMBL/GenBank/DDBJ databases">
        <title>Draft genome sequence of Fusarium oxysporum causing rot on Narcissus.</title>
        <authorList>
            <person name="Armitage A.D."/>
            <person name="Taylor A."/>
            <person name="Clarkson J.P."/>
            <person name="Harrison R.J."/>
            <person name="Jackson A.C."/>
        </authorList>
    </citation>
    <scope>NUCLEOTIDE SEQUENCE [LARGE SCALE GENOMIC DNA]</scope>
    <source>
        <strain evidence="1 2">N139</strain>
    </source>
</reference>
<sequence length="32" mass="3552">MELKMCVLRVLVVVCGTQSTRETVAIEDYHGA</sequence>
<organism evidence="1 2">
    <name type="scientific">Fusarium oxysporum f. sp. narcissi</name>
    <dbReference type="NCBI Taxonomy" id="451672"/>
    <lineage>
        <taxon>Eukaryota</taxon>
        <taxon>Fungi</taxon>
        <taxon>Dikarya</taxon>
        <taxon>Ascomycota</taxon>
        <taxon>Pezizomycotina</taxon>
        <taxon>Sordariomycetes</taxon>
        <taxon>Hypocreomycetidae</taxon>
        <taxon>Hypocreales</taxon>
        <taxon>Nectriaceae</taxon>
        <taxon>Fusarium</taxon>
        <taxon>Fusarium oxysporum species complex</taxon>
    </lineage>
</organism>
<evidence type="ECO:0000313" key="2">
    <source>
        <dbReference type="Proteomes" id="UP000290540"/>
    </source>
</evidence>
<name>A0A4Q2V8E1_FUSOX</name>
<protein>
    <submittedName>
        <fullName evidence="1">Uncharacterized protein</fullName>
    </submittedName>
</protein>
<gene>
    <name evidence="1" type="ORF">BFJ63_vAg13600</name>
</gene>